<evidence type="ECO:0000256" key="5">
    <source>
        <dbReference type="ARBA" id="ARBA00022833"/>
    </source>
</evidence>
<evidence type="ECO:0000256" key="7">
    <source>
        <dbReference type="ARBA" id="ARBA00023163"/>
    </source>
</evidence>
<dbReference type="AlphaFoldDB" id="A0A9D3PSG0"/>
<dbReference type="PROSITE" id="PS50157">
    <property type="entry name" value="ZINC_FINGER_C2H2_2"/>
    <property type="match status" value="3"/>
</dbReference>
<evidence type="ECO:0000256" key="4">
    <source>
        <dbReference type="ARBA" id="ARBA00022771"/>
    </source>
</evidence>
<dbReference type="PANTHER" id="PTHR23235">
    <property type="entry name" value="KRUEPPEL-LIKE TRANSCRIPTION FACTOR"/>
    <property type="match status" value="1"/>
</dbReference>
<comment type="subcellular location">
    <subcellularLocation>
        <location evidence="1">Nucleus</location>
    </subcellularLocation>
</comment>
<gene>
    <name evidence="12" type="ORF">MATL_G00167370</name>
</gene>
<dbReference type="FunFam" id="3.30.160.60:FF:000060">
    <property type="entry name" value="zinc finger protein 436"/>
    <property type="match status" value="1"/>
</dbReference>
<dbReference type="OrthoDB" id="8922241at2759"/>
<evidence type="ECO:0000313" key="13">
    <source>
        <dbReference type="Proteomes" id="UP001046870"/>
    </source>
</evidence>
<keyword evidence="13" id="KW-1185">Reference proteome</keyword>
<dbReference type="GO" id="GO:0000981">
    <property type="term" value="F:DNA-binding transcription factor activity, RNA polymerase II-specific"/>
    <property type="evidence" value="ECO:0007669"/>
    <property type="project" value="TreeGrafter"/>
</dbReference>
<dbReference type="GO" id="GO:0005634">
    <property type="term" value="C:nucleus"/>
    <property type="evidence" value="ECO:0007669"/>
    <property type="project" value="UniProtKB-SubCell"/>
</dbReference>
<feature type="region of interest" description="Disordered" evidence="10">
    <location>
        <begin position="217"/>
        <end position="258"/>
    </location>
</feature>
<keyword evidence="3" id="KW-0677">Repeat</keyword>
<organism evidence="12 13">
    <name type="scientific">Megalops atlanticus</name>
    <name type="common">Tarpon</name>
    <name type="synonym">Clupea gigantea</name>
    <dbReference type="NCBI Taxonomy" id="7932"/>
    <lineage>
        <taxon>Eukaryota</taxon>
        <taxon>Metazoa</taxon>
        <taxon>Chordata</taxon>
        <taxon>Craniata</taxon>
        <taxon>Vertebrata</taxon>
        <taxon>Euteleostomi</taxon>
        <taxon>Actinopterygii</taxon>
        <taxon>Neopterygii</taxon>
        <taxon>Teleostei</taxon>
        <taxon>Elopiformes</taxon>
        <taxon>Megalopidae</taxon>
        <taxon>Megalops</taxon>
    </lineage>
</organism>
<evidence type="ECO:0000256" key="2">
    <source>
        <dbReference type="ARBA" id="ARBA00022723"/>
    </source>
</evidence>
<dbReference type="EMBL" id="JAFDVH010000014">
    <property type="protein sequence ID" value="KAG7464621.1"/>
    <property type="molecule type" value="Genomic_DNA"/>
</dbReference>
<dbReference type="FunFam" id="3.30.160.60:FF:001155">
    <property type="entry name" value="Zinc finger 30C"/>
    <property type="match status" value="1"/>
</dbReference>
<dbReference type="GO" id="GO:0008270">
    <property type="term" value="F:zinc ion binding"/>
    <property type="evidence" value="ECO:0007669"/>
    <property type="project" value="UniProtKB-KW"/>
</dbReference>
<accession>A0A9D3PSG0</accession>
<dbReference type="SUPFAM" id="SSF57667">
    <property type="entry name" value="beta-beta-alpha zinc fingers"/>
    <property type="match status" value="2"/>
</dbReference>
<feature type="region of interest" description="Disordered" evidence="10">
    <location>
        <begin position="294"/>
        <end position="358"/>
    </location>
</feature>
<protein>
    <recommendedName>
        <fullName evidence="11">C2H2-type domain-containing protein</fullName>
    </recommendedName>
</protein>
<keyword evidence="4 9" id="KW-0863">Zinc-finger</keyword>
<keyword evidence="6" id="KW-0805">Transcription regulation</keyword>
<evidence type="ECO:0000256" key="3">
    <source>
        <dbReference type="ARBA" id="ARBA00022737"/>
    </source>
</evidence>
<reference evidence="12" key="1">
    <citation type="submission" date="2021-01" db="EMBL/GenBank/DDBJ databases">
        <authorList>
            <person name="Zahm M."/>
            <person name="Roques C."/>
            <person name="Cabau C."/>
            <person name="Klopp C."/>
            <person name="Donnadieu C."/>
            <person name="Jouanno E."/>
            <person name="Lampietro C."/>
            <person name="Louis A."/>
            <person name="Herpin A."/>
            <person name="Echchiki A."/>
            <person name="Berthelot C."/>
            <person name="Parey E."/>
            <person name="Roest-Crollius H."/>
            <person name="Braasch I."/>
            <person name="Postlethwait J."/>
            <person name="Bobe J."/>
            <person name="Montfort J."/>
            <person name="Bouchez O."/>
            <person name="Begum T."/>
            <person name="Mejri S."/>
            <person name="Adams A."/>
            <person name="Chen W.-J."/>
            <person name="Guiguen Y."/>
        </authorList>
    </citation>
    <scope>NUCLEOTIDE SEQUENCE</scope>
    <source>
        <strain evidence="12">YG-15Mar2019-1</strain>
        <tissue evidence="12">Brain</tissue>
    </source>
</reference>
<feature type="compositionally biased region" description="Low complexity" evidence="10">
    <location>
        <begin position="343"/>
        <end position="353"/>
    </location>
</feature>
<evidence type="ECO:0000256" key="6">
    <source>
        <dbReference type="ARBA" id="ARBA00023015"/>
    </source>
</evidence>
<name>A0A9D3PSG0_MEGAT</name>
<dbReference type="GO" id="GO:0000978">
    <property type="term" value="F:RNA polymerase II cis-regulatory region sequence-specific DNA binding"/>
    <property type="evidence" value="ECO:0007669"/>
    <property type="project" value="TreeGrafter"/>
</dbReference>
<evidence type="ECO:0000313" key="12">
    <source>
        <dbReference type="EMBL" id="KAG7464621.1"/>
    </source>
</evidence>
<sequence length="463" mass="50835">MEPSISFLKYELASTIEQAVRCAVETVLQETAKLVDTKLSAAHTAAAECDRENKSLKEKLEIKESELKAVRYYMTAAEKNIKQCLLLNQSQPLSHTVSSGQTRNEDALFLLPPASSDLLPDPLSGGGASRRSVKSFRSSSLRASTSKSFPSVGLCLPTVQTEWTKSSSIFRRRIRSSLNPSLLPNQSRATHGAAELHTQPELLRTVGDTENQFYITADGASEKEYTAAPKGEENPGRYQQEGQGALPEPQEEETEVTEFEFEMGSPPAGHVNELGLIQVLDDGEDVKEGVIKIEEDSDPAPGPAPEQPAPLLQRVSPPADDGGSCLGGAFPQSSGDTSGDGVAAAQQQPQQAQSPDKVHRCNVCGRGFRRFYSLKTHQRIHTGERPYPCMFCEKRFRHLDSLQKHQRIHTGERPYRCAQCGFCFRELGHLKKHRLTHSPQPQALPTGSAYAWTHLASQSLDST</sequence>
<evidence type="ECO:0000256" key="8">
    <source>
        <dbReference type="ARBA" id="ARBA00023242"/>
    </source>
</evidence>
<evidence type="ECO:0000256" key="1">
    <source>
        <dbReference type="ARBA" id="ARBA00004123"/>
    </source>
</evidence>
<evidence type="ECO:0000259" key="11">
    <source>
        <dbReference type="PROSITE" id="PS50157"/>
    </source>
</evidence>
<dbReference type="Proteomes" id="UP001046870">
    <property type="component" value="Chromosome 14"/>
</dbReference>
<keyword evidence="8" id="KW-0539">Nucleus</keyword>
<feature type="compositionally biased region" description="Basic and acidic residues" evidence="10">
    <location>
        <begin position="220"/>
        <end position="235"/>
    </location>
</feature>
<comment type="caution">
    <text evidence="12">The sequence shown here is derived from an EMBL/GenBank/DDBJ whole genome shotgun (WGS) entry which is preliminary data.</text>
</comment>
<dbReference type="Pfam" id="PF00096">
    <property type="entry name" value="zf-C2H2"/>
    <property type="match status" value="3"/>
</dbReference>
<feature type="compositionally biased region" description="Acidic residues" evidence="10">
    <location>
        <begin position="249"/>
        <end position="258"/>
    </location>
</feature>
<keyword evidence="7" id="KW-0804">Transcription</keyword>
<dbReference type="PANTHER" id="PTHR23235:SF148">
    <property type="entry name" value="ZINC FINGER AND SCAN DOMAIN-CONTAINING PROTEIN 5B-LIKE"/>
    <property type="match status" value="1"/>
</dbReference>
<evidence type="ECO:0000256" key="10">
    <source>
        <dbReference type="SAM" id="MobiDB-lite"/>
    </source>
</evidence>
<feature type="domain" description="C2H2-type" evidence="11">
    <location>
        <begin position="415"/>
        <end position="442"/>
    </location>
</feature>
<keyword evidence="5" id="KW-0862">Zinc</keyword>
<dbReference type="InterPro" id="IPR013087">
    <property type="entry name" value="Znf_C2H2_type"/>
</dbReference>
<proteinExistence type="predicted"/>
<evidence type="ECO:0000256" key="9">
    <source>
        <dbReference type="PROSITE-ProRule" id="PRU00042"/>
    </source>
</evidence>
<feature type="domain" description="C2H2-type" evidence="11">
    <location>
        <begin position="359"/>
        <end position="386"/>
    </location>
</feature>
<dbReference type="InterPro" id="IPR036236">
    <property type="entry name" value="Znf_C2H2_sf"/>
</dbReference>
<dbReference type="SMART" id="SM00355">
    <property type="entry name" value="ZnF_C2H2"/>
    <property type="match status" value="3"/>
</dbReference>
<dbReference type="Gene3D" id="3.30.160.60">
    <property type="entry name" value="Classic Zinc Finger"/>
    <property type="match status" value="3"/>
</dbReference>
<keyword evidence="2" id="KW-0479">Metal-binding</keyword>
<feature type="domain" description="C2H2-type" evidence="11">
    <location>
        <begin position="387"/>
        <end position="414"/>
    </location>
</feature>
<dbReference type="FunFam" id="3.30.160.60:FF:000624">
    <property type="entry name" value="zinc finger protein 697"/>
    <property type="match status" value="1"/>
</dbReference>
<dbReference type="PROSITE" id="PS00028">
    <property type="entry name" value="ZINC_FINGER_C2H2_1"/>
    <property type="match status" value="3"/>
</dbReference>